<dbReference type="SUPFAM" id="SSF56281">
    <property type="entry name" value="Metallo-hydrolase/oxidoreductase"/>
    <property type="match status" value="1"/>
</dbReference>
<dbReference type="SMART" id="SM00849">
    <property type="entry name" value="Lactamase_B"/>
    <property type="match status" value="1"/>
</dbReference>
<dbReference type="GO" id="GO:0006398">
    <property type="term" value="P:mRNA 3'-end processing by stem-loop binding and cleavage"/>
    <property type="evidence" value="ECO:0007669"/>
    <property type="project" value="TreeGrafter"/>
</dbReference>
<evidence type="ECO:0000256" key="8">
    <source>
        <dbReference type="SAM" id="MobiDB-lite"/>
    </source>
</evidence>
<feature type="region of interest" description="Disordered" evidence="8">
    <location>
        <begin position="825"/>
        <end position="866"/>
    </location>
</feature>
<dbReference type="GO" id="GO:0003723">
    <property type="term" value="F:RNA binding"/>
    <property type="evidence" value="ECO:0007669"/>
    <property type="project" value="TreeGrafter"/>
</dbReference>
<feature type="domain" description="Pre-mRNA 3'-end-processing endonuclease polyadenylation factor C-term" evidence="11">
    <location>
        <begin position="510"/>
        <end position="815"/>
    </location>
</feature>
<comment type="subcellular location">
    <subcellularLocation>
        <location evidence="1">Nucleus</location>
    </subcellularLocation>
</comment>
<dbReference type="PANTHER" id="PTHR11203">
    <property type="entry name" value="CLEAVAGE AND POLYADENYLATION SPECIFICITY FACTOR FAMILY MEMBER"/>
    <property type="match status" value="1"/>
</dbReference>
<evidence type="ECO:0000256" key="3">
    <source>
        <dbReference type="ARBA" id="ARBA00022664"/>
    </source>
</evidence>
<keyword evidence="6 12" id="KW-0378">Hydrolase</keyword>
<dbReference type="GO" id="GO:0004534">
    <property type="term" value="F:5'-3' RNA exonuclease activity"/>
    <property type="evidence" value="ECO:0007669"/>
    <property type="project" value="TreeGrafter"/>
</dbReference>
<dbReference type="InterPro" id="IPR011108">
    <property type="entry name" value="RMMBL"/>
</dbReference>
<dbReference type="Gene3D" id="3.40.50.10890">
    <property type="match status" value="1"/>
</dbReference>
<dbReference type="Pfam" id="PF10996">
    <property type="entry name" value="Beta-Casp"/>
    <property type="match status" value="1"/>
</dbReference>
<keyword evidence="3" id="KW-0507">mRNA processing</keyword>
<dbReference type="InterPro" id="IPR021718">
    <property type="entry name" value="CPSF73-100_C"/>
</dbReference>
<keyword evidence="4" id="KW-0540">Nuclease</keyword>
<dbReference type="PANTHER" id="PTHR11203:SF11">
    <property type="entry name" value="CLEAVAGE AND POLYADENYLATION SPECIFICITY FACTOR SUBUNIT 3"/>
    <property type="match status" value="1"/>
</dbReference>
<dbReference type="GO" id="GO:0005847">
    <property type="term" value="C:mRNA cleavage and polyadenylation specificity factor complex"/>
    <property type="evidence" value="ECO:0007669"/>
    <property type="project" value="TreeGrafter"/>
</dbReference>
<dbReference type="SMART" id="SM01098">
    <property type="entry name" value="CPSF73-100_C"/>
    <property type="match status" value="1"/>
</dbReference>
<dbReference type="Pfam" id="PF11718">
    <property type="entry name" value="CPSF73-100_C"/>
    <property type="match status" value="1"/>
</dbReference>
<organism evidence="12">
    <name type="scientific">Phaffia rhodozyma</name>
    <name type="common">Yeast</name>
    <name type="synonym">Xanthophyllomyces dendrorhous</name>
    <dbReference type="NCBI Taxonomy" id="264483"/>
    <lineage>
        <taxon>Eukaryota</taxon>
        <taxon>Fungi</taxon>
        <taxon>Dikarya</taxon>
        <taxon>Basidiomycota</taxon>
        <taxon>Agaricomycotina</taxon>
        <taxon>Tremellomycetes</taxon>
        <taxon>Cystofilobasidiales</taxon>
        <taxon>Mrakiaceae</taxon>
        <taxon>Phaffia</taxon>
    </lineage>
</organism>
<dbReference type="AlphaFoldDB" id="A0A0F7SIP5"/>
<dbReference type="InterPro" id="IPR001279">
    <property type="entry name" value="Metallo-B-lactamas"/>
</dbReference>
<sequence>MPPRRFNQPSPLPHHRKRPHTPPQPEAAPLPYDSLTVSVTMLGAGQEVGRSCCVIQHRGRTIVCDAGVDPGAHGLPSLPFVDELDWSTVDVLLITHAHLDHAGGVAYIMEKTNFRDGPGKVYMTHATKGIYRYIMQDFIRVRSRSNATDDALFSESDVLSSLSAIQTVDYHQSIHLPGGIHFTPYHAGHILGASMFMIEIAGLKILYTGDVSREIDRHLVPAEIPLERPDVMIGESTFGTMALENRQDKESRFLNEVQKIVRRGGRCLLPVFVAGSAVELLLILDEYWSKNPDLHSIPIYYGSHLARQCMEVYKQYIHSMNPSIRSTFSKHENPFQFKHISHLRDVARWKDDGPCVMLASPGLMHAGPSRQLLEKWAPESKNGLILTGYSTTGSMARHITDKTGLEDIEGLNGQKIPLRMSIETVSFAQHVDGTQNTEFIEQIGAAHVVLVHGERHQMANLRNQLEKNAKHNERDVKIHSPRNTEKLDIVLRTEHMAQAIGRLASRPPSTSQLVSGLLLSKDFSYTLLDPSDLKDFTGLETSEIKQRQNVRLNVGWDLVKWHLEGMFGGVEEGADKNGTPIIRVMSSVDLKLVTERELTLEWIAGTSSDMIADAALSLILGIEESRSSVKRKTLTLFAFPFTDHNPTVPPGGETKSSNTVDIDRVLPFLTAHFGSAELVYISPPSTSPIKPEDEDDNGDLNEDKAEIEAERSEEDPVAKIDESGDDVKVEVDESRMEAILEGDDGRNSTNGEEQSGKVGGDQEEGVKRPTILVKVDAHEASIDIWTMTTTCASSTSFATRVHGVLAMAIATTTPLNVAFESATGLVSGQSGTPEEGKERNGLESFVRPEGSSTNEGLADEKGDLDM</sequence>
<feature type="compositionally biased region" description="Basic and acidic residues" evidence="8">
    <location>
        <begin position="707"/>
        <end position="746"/>
    </location>
</feature>
<evidence type="ECO:0000259" key="11">
    <source>
        <dbReference type="SMART" id="SM01098"/>
    </source>
</evidence>
<dbReference type="Pfam" id="PF07521">
    <property type="entry name" value="RMMBL"/>
    <property type="match status" value="1"/>
</dbReference>
<feature type="region of interest" description="Disordered" evidence="8">
    <location>
        <begin position="707"/>
        <end position="767"/>
    </location>
</feature>
<dbReference type="InterPro" id="IPR022712">
    <property type="entry name" value="Beta_Casp"/>
</dbReference>
<evidence type="ECO:0000256" key="7">
    <source>
        <dbReference type="ARBA" id="ARBA00023242"/>
    </source>
</evidence>
<evidence type="ECO:0000259" key="10">
    <source>
        <dbReference type="SMART" id="SM01027"/>
    </source>
</evidence>
<evidence type="ECO:0000256" key="5">
    <source>
        <dbReference type="ARBA" id="ARBA00022759"/>
    </source>
</evidence>
<comment type="similarity">
    <text evidence="2">Belongs to the metallo-beta-lactamase superfamily. RNA-metabolizing metallo-beta-lactamase-like family. CPSF2/YSH1 subfamily.</text>
</comment>
<evidence type="ECO:0000256" key="2">
    <source>
        <dbReference type="ARBA" id="ARBA00010624"/>
    </source>
</evidence>
<evidence type="ECO:0000256" key="6">
    <source>
        <dbReference type="ARBA" id="ARBA00022801"/>
    </source>
</evidence>
<keyword evidence="7" id="KW-0539">Nucleus</keyword>
<protein>
    <submittedName>
        <fullName evidence="12">Metallo-hydrolase oxidoreductase</fullName>
    </submittedName>
</protein>
<evidence type="ECO:0000256" key="1">
    <source>
        <dbReference type="ARBA" id="ARBA00004123"/>
    </source>
</evidence>
<dbReference type="SMART" id="SM01027">
    <property type="entry name" value="Beta-Casp"/>
    <property type="match status" value="1"/>
</dbReference>
<evidence type="ECO:0000256" key="4">
    <source>
        <dbReference type="ARBA" id="ARBA00022722"/>
    </source>
</evidence>
<reference evidence="12" key="1">
    <citation type="submission" date="2014-08" db="EMBL/GenBank/DDBJ databases">
        <authorList>
            <person name="Sharma Rahul"/>
            <person name="Thines Marco"/>
        </authorList>
    </citation>
    <scope>NUCLEOTIDE SEQUENCE</scope>
</reference>
<name>A0A0F7SIP5_PHARH</name>
<dbReference type="EMBL" id="LN483167">
    <property type="protein sequence ID" value="CDZ96827.1"/>
    <property type="molecule type" value="Genomic_DNA"/>
</dbReference>
<dbReference type="Gene3D" id="3.60.15.10">
    <property type="entry name" value="Ribonuclease Z/Hydroxyacylglutathione hydrolase-like"/>
    <property type="match status" value="1"/>
</dbReference>
<evidence type="ECO:0000313" key="12">
    <source>
        <dbReference type="EMBL" id="CDZ96827.1"/>
    </source>
</evidence>
<evidence type="ECO:0000259" key="9">
    <source>
        <dbReference type="SMART" id="SM00849"/>
    </source>
</evidence>
<feature type="region of interest" description="Disordered" evidence="8">
    <location>
        <begin position="681"/>
        <end position="700"/>
    </location>
</feature>
<accession>A0A0F7SIP5</accession>
<feature type="region of interest" description="Disordered" evidence="8">
    <location>
        <begin position="1"/>
        <end position="30"/>
    </location>
</feature>
<feature type="domain" description="Beta-Casp" evidence="10">
    <location>
        <begin position="277"/>
        <end position="399"/>
    </location>
</feature>
<dbReference type="GO" id="GO:0004521">
    <property type="term" value="F:RNA endonuclease activity"/>
    <property type="evidence" value="ECO:0007669"/>
    <property type="project" value="TreeGrafter"/>
</dbReference>
<dbReference type="InterPro" id="IPR036866">
    <property type="entry name" value="RibonucZ/Hydroxyglut_hydro"/>
</dbReference>
<dbReference type="Pfam" id="PF16661">
    <property type="entry name" value="Lactamase_B_6"/>
    <property type="match status" value="1"/>
</dbReference>
<dbReference type="InterPro" id="IPR050698">
    <property type="entry name" value="MBL"/>
</dbReference>
<keyword evidence="5" id="KW-0255">Endonuclease</keyword>
<feature type="domain" description="Metallo-beta-lactamase" evidence="9">
    <location>
        <begin position="49"/>
        <end position="265"/>
    </location>
</feature>
<proteinExistence type="inferred from homology"/>